<keyword evidence="4" id="KW-0479">Metal-binding</keyword>
<keyword evidence="3" id="KW-0540">Nuclease</keyword>
<keyword evidence="10" id="KW-1185">Reference proteome</keyword>
<accession>A0ABT2JXL6</accession>
<comment type="cofactor">
    <cofactor evidence="1">
        <name>Mg(2+)</name>
        <dbReference type="ChEBI" id="CHEBI:18420"/>
    </cofactor>
</comment>
<feature type="domain" description="PIN" evidence="8">
    <location>
        <begin position="6"/>
        <end position="126"/>
    </location>
</feature>
<evidence type="ECO:0000256" key="6">
    <source>
        <dbReference type="ARBA" id="ARBA00022842"/>
    </source>
</evidence>
<evidence type="ECO:0000256" key="4">
    <source>
        <dbReference type="ARBA" id="ARBA00022723"/>
    </source>
</evidence>
<dbReference type="InterPro" id="IPR029060">
    <property type="entry name" value="PIN-like_dom_sf"/>
</dbReference>
<comment type="similarity">
    <text evidence="7">Belongs to the PINc/VapC protein family.</text>
</comment>
<gene>
    <name evidence="9" type="ORF">LHJ74_22475</name>
</gene>
<evidence type="ECO:0000256" key="5">
    <source>
        <dbReference type="ARBA" id="ARBA00022801"/>
    </source>
</evidence>
<dbReference type="InterPro" id="IPR050556">
    <property type="entry name" value="Type_II_TA_system_RNase"/>
</dbReference>
<evidence type="ECO:0000256" key="3">
    <source>
        <dbReference type="ARBA" id="ARBA00022722"/>
    </source>
</evidence>
<name>A0ABT2JXL6_9ACTN</name>
<evidence type="ECO:0000256" key="1">
    <source>
        <dbReference type="ARBA" id="ARBA00001946"/>
    </source>
</evidence>
<dbReference type="InterPro" id="IPR002716">
    <property type="entry name" value="PIN_dom"/>
</dbReference>
<dbReference type="PANTHER" id="PTHR33653:SF1">
    <property type="entry name" value="RIBONUCLEASE VAPC2"/>
    <property type="match status" value="1"/>
</dbReference>
<keyword evidence="6" id="KW-0460">Magnesium</keyword>
<evidence type="ECO:0000313" key="9">
    <source>
        <dbReference type="EMBL" id="MCT2592642.1"/>
    </source>
</evidence>
<keyword evidence="2" id="KW-1277">Toxin-antitoxin system</keyword>
<dbReference type="Proteomes" id="UP001156389">
    <property type="component" value="Unassembled WGS sequence"/>
</dbReference>
<reference evidence="9 10" key="1">
    <citation type="submission" date="2021-10" db="EMBL/GenBank/DDBJ databases">
        <title>Streptomyces gossypii sp. nov., isolated from soil collected from cotton field.</title>
        <authorList>
            <person name="Ge X."/>
            <person name="Chen X."/>
            <person name="Liu W."/>
        </authorList>
    </citation>
    <scope>NUCLEOTIDE SEQUENCE [LARGE SCALE GENOMIC DNA]</scope>
    <source>
        <strain evidence="9 10">N2-109</strain>
    </source>
</reference>
<proteinExistence type="inferred from homology"/>
<evidence type="ECO:0000313" key="10">
    <source>
        <dbReference type="Proteomes" id="UP001156389"/>
    </source>
</evidence>
<dbReference type="Pfam" id="PF01850">
    <property type="entry name" value="PIN"/>
    <property type="match status" value="1"/>
</dbReference>
<sequence>MSDATLIDTCVLLDVLGEDPVWRTWSEQALADAADSGPVVINPIIYAEVSVRYARLEDLDAALPPQDFTREALPYPAAFLAGKAFALYRRSGGSKRAPLPDFYIGAHASVAGHSLVTRDQSRYRTYFPKLKLIHP</sequence>
<dbReference type="PANTHER" id="PTHR33653">
    <property type="entry name" value="RIBONUCLEASE VAPC2"/>
    <property type="match status" value="1"/>
</dbReference>
<dbReference type="EMBL" id="JAJAGO010000011">
    <property type="protein sequence ID" value="MCT2592642.1"/>
    <property type="molecule type" value="Genomic_DNA"/>
</dbReference>
<dbReference type="Gene3D" id="3.40.50.1010">
    <property type="entry name" value="5'-nuclease"/>
    <property type="match status" value="1"/>
</dbReference>
<evidence type="ECO:0000259" key="8">
    <source>
        <dbReference type="Pfam" id="PF01850"/>
    </source>
</evidence>
<dbReference type="SUPFAM" id="SSF88723">
    <property type="entry name" value="PIN domain-like"/>
    <property type="match status" value="1"/>
</dbReference>
<dbReference type="RefSeq" id="WP_260219976.1">
    <property type="nucleotide sequence ID" value="NZ_JAJAGO010000011.1"/>
</dbReference>
<evidence type="ECO:0000256" key="7">
    <source>
        <dbReference type="ARBA" id="ARBA00038093"/>
    </source>
</evidence>
<comment type="caution">
    <text evidence="9">The sequence shown here is derived from an EMBL/GenBank/DDBJ whole genome shotgun (WGS) entry which is preliminary data.</text>
</comment>
<keyword evidence="5" id="KW-0378">Hydrolase</keyword>
<evidence type="ECO:0000256" key="2">
    <source>
        <dbReference type="ARBA" id="ARBA00022649"/>
    </source>
</evidence>
<organism evidence="9 10">
    <name type="scientific">Streptomyces gossypii</name>
    <dbReference type="NCBI Taxonomy" id="2883101"/>
    <lineage>
        <taxon>Bacteria</taxon>
        <taxon>Bacillati</taxon>
        <taxon>Actinomycetota</taxon>
        <taxon>Actinomycetes</taxon>
        <taxon>Kitasatosporales</taxon>
        <taxon>Streptomycetaceae</taxon>
        <taxon>Streptomyces</taxon>
    </lineage>
</organism>
<protein>
    <submittedName>
        <fullName evidence="9">Type II toxin-antitoxin system VapC family toxin</fullName>
    </submittedName>
</protein>